<evidence type="ECO:0000256" key="5">
    <source>
        <dbReference type="ARBA" id="ARBA00023288"/>
    </source>
</evidence>
<proteinExistence type="predicted"/>
<evidence type="ECO:0000256" key="3">
    <source>
        <dbReference type="ARBA" id="ARBA00023136"/>
    </source>
</evidence>
<keyword evidence="7" id="KW-1185">Reference proteome</keyword>
<evidence type="ECO:0000313" key="6">
    <source>
        <dbReference type="EMBL" id="CAG7641091.1"/>
    </source>
</evidence>
<comment type="caution">
    <text evidence="6">The sequence shown here is derived from an EMBL/GenBank/DDBJ whole genome shotgun (WGS) entry which is preliminary data.</text>
</comment>
<evidence type="ECO:0000256" key="2">
    <source>
        <dbReference type="ARBA" id="ARBA00022729"/>
    </source>
</evidence>
<reference evidence="6" key="1">
    <citation type="submission" date="2021-06" db="EMBL/GenBank/DDBJ databases">
        <authorList>
            <person name="Criscuolo A."/>
        </authorList>
    </citation>
    <scope>NUCLEOTIDE SEQUENCE</scope>
    <source>
        <strain evidence="6">CIP111600</strain>
    </source>
</reference>
<organism evidence="6 7">
    <name type="scientific">Paenibacillus solanacearum</name>
    <dbReference type="NCBI Taxonomy" id="2048548"/>
    <lineage>
        <taxon>Bacteria</taxon>
        <taxon>Bacillati</taxon>
        <taxon>Bacillota</taxon>
        <taxon>Bacilli</taxon>
        <taxon>Bacillales</taxon>
        <taxon>Paenibacillaceae</taxon>
        <taxon>Paenibacillus</taxon>
    </lineage>
</organism>
<dbReference type="Pfam" id="PF01547">
    <property type="entry name" value="SBP_bac_1"/>
    <property type="match status" value="1"/>
</dbReference>
<keyword evidence="1" id="KW-1003">Cell membrane</keyword>
<sequence>MTGNKSIALLGAAVIAAGAITGCAGGGQGKPAEGSTGAAADAAPFPITIAVTQVGDIPAKGSEVERAIEKYTNTKLDIQWIPSAAYDEKINVMIASSELPKLLKVKYVPTIISSIESGLFWEIGPYLKDYKNLSAQDAQYYDNIKVGGKLYGIPTYRDIGRGAIVYRKDWLDQLGLKPPTTLDEWYTVLKAMTLNDPDKNGKNDTYGMVLSKKYNDGVASLTTRIAVSQGAPNKWAVENGKFIPEFVTKEYTDVLKLFKRLYDEKLINQDFAVFDDSEVEKVYDAGRAGVRVAVAQNAKSMQDRLVKNVPAGVFDVMSPTGPKGVRVSGESGNNGFFVIPKSAVKTEAELKNVLAFLDKLMDEPMSTLQMRGIEGKHYAKVDGSKTEYTDFSAFQREVKPYRDNLLNIEGYNVAPLKDTPLGDKGNLLAKEGTKKSVPNPALTLPSATYSERGKELEQMINDAQTKYIMGKIDDAGWQAEMDKWRKAGGDKVIKEYEEAYAKLNKK</sequence>
<dbReference type="RefSeq" id="WP_218093928.1">
    <property type="nucleotide sequence ID" value="NZ_CAJVAS010000021.1"/>
</dbReference>
<keyword evidence="3" id="KW-0472">Membrane</keyword>
<dbReference type="InterPro" id="IPR050490">
    <property type="entry name" value="Bact_solute-bd_prot1"/>
</dbReference>
<dbReference type="PANTHER" id="PTHR43649">
    <property type="entry name" value="ARABINOSE-BINDING PROTEIN-RELATED"/>
    <property type="match status" value="1"/>
</dbReference>
<name>A0A916K7P7_9BACL</name>
<keyword evidence="5 6" id="KW-0449">Lipoprotein</keyword>
<dbReference type="PROSITE" id="PS51257">
    <property type="entry name" value="PROKAR_LIPOPROTEIN"/>
    <property type="match status" value="1"/>
</dbReference>
<accession>A0A916K7P7</accession>
<evidence type="ECO:0000256" key="4">
    <source>
        <dbReference type="ARBA" id="ARBA00023139"/>
    </source>
</evidence>
<dbReference type="InterPro" id="IPR006059">
    <property type="entry name" value="SBP"/>
</dbReference>
<keyword evidence="4" id="KW-0564">Palmitate</keyword>
<evidence type="ECO:0000313" key="7">
    <source>
        <dbReference type="Proteomes" id="UP000693672"/>
    </source>
</evidence>
<gene>
    <name evidence="6" type="primary">lipO_11</name>
    <name evidence="6" type="ORF">PAESOLCIP111_04205</name>
</gene>
<keyword evidence="2" id="KW-0732">Signal</keyword>
<dbReference type="PANTHER" id="PTHR43649:SF33">
    <property type="entry name" value="POLYGALACTURONAN_RHAMNOGALACTURONAN-BINDING PROTEIN YTCQ"/>
    <property type="match status" value="1"/>
</dbReference>
<dbReference type="CDD" id="cd13580">
    <property type="entry name" value="PBP2_AlgQ_like_1"/>
    <property type="match status" value="1"/>
</dbReference>
<dbReference type="Proteomes" id="UP000693672">
    <property type="component" value="Unassembled WGS sequence"/>
</dbReference>
<dbReference type="EMBL" id="CAJVAS010000021">
    <property type="protein sequence ID" value="CAG7641091.1"/>
    <property type="molecule type" value="Genomic_DNA"/>
</dbReference>
<evidence type="ECO:0000256" key="1">
    <source>
        <dbReference type="ARBA" id="ARBA00022475"/>
    </source>
</evidence>
<protein>
    <submittedName>
        <fullName evidence="6">Lipoprotein LipO</fullName>
    </submittedName>
</protein>
<dbReference type="AlphaFoldDB" id="A0A916K7P7"/>